<proteinExistence type="predicted"/>
<accession>A0A1J5PTU3</accession>
<evidence type="ECO:0000313" key="2">
    <source>
        <dbReference type="EMBL" id="OIQ68699.1"/>
    </source>
</evidence>
<reference evidence="2" key="1">
    <citation type="submission" date="2016-10" db="EMBL/GenBank/DDBJ databases">
        <title>Sequence of Gallionella enrichment culture.</title>
        <authorList>
            <person name="Poehlein A."/>
            <person name="Muehling M."/>
            <person name="Daniel R."/>
        </authorList>
    </citation>
    <scope>NUCLEOTIDE SEQUENCE</scope>
</reference>
<dbReference type="PANTHER" id="PTHR41521">
    <property type="match status" value="1"/>
</dbReference>
<comment type="caution">
    <text evidence="2">The sequence shown here is derived from an EMBL/GenBank/DDBJ whole genome shotgun (WGS) entry which is preliminary data.</text>
</comment>
<organism evidence="2">
    <name type="scientific">mine drainage metagenome</name>
    <dbReference type="NCBI Taxonomy" id="410659"/>
    <lineage>
        <taxon>unclassified sequences</taxon>
        <taxon>metagenomes</taxon>
        <taxon>ecological metagenomes</taxon>
    </lineage>
</organism>
<dbReference type="Pfam" id="PF07045">
    <property type="entry name" value="DUF1330"/>
    <property type="match status" value="1"/>
</dbReference>
<sequence>MKTKYTLGLSLLAGIAIGGAAIQTLHAQAKPPVYMIAINEVSNEEGYTKEYLPAAQKAINDHGGVYVAAGPGTQVAGSLPNGRVVILRWETMEALQGWRNSPEYQAALKVGEKYAKYNIIAVNGVKQ</sequence>
<dbReference type="InterPro" id="IPR010753">
    <property type="entry name" value="DUF1330"/>
</dbReference>
<dbReference type="SUPFAM" id="SSF54909">
    <property type="entry name" value="Dimeric alpha+beta barrel"/>
    <property type="match status" value="1"/>
</dbReference>
<dbReference type="EMBL" id="MLJW01005157">
    <property type="protein sequence ID" value="OIQ68699.1"/>
    <property type="molecule type" value="Genomic_DNA"/>
</dbReference>
<dbReference type="AlphaFoldDB" id="A0A1J5PTU3"/>
<evidence type="ECO:0000259" key="1">
    <source>
        <dbReference type="Pfam" id="PF07045"/>
    </source>
</evidence>
<name>A0A1J5PTU3_9ZZZZ</name>
<gene>
    <name evidence="2" type="ORF">GALL_497040</name>
</gene>
<protein>
    <recommendedName>
        <fullName evidence="1">DUF1330 domain-containing protein</fullName>
    </recommendedName>
</protein>
<dbReference type="PANTHER" id="PTHR41521:SF4">
    <property type="entry name" value="BLR0684 PROTEIN"/>
    <property type="match status" value="1"/>
</dbReference>
<dbReference type="InterPro" id="IPR011008">
    <property type="entry name" value="Dimeric_a/b-barrel"/>
</dbReference>
<feature type="domain" description="DUF1330" evidence="1">
    <location>
        <begin position="33"/>
        <end position="125"/>
    </location>
</feature>
<dbReference type="Gene3D" id="3.30.70.100">
    <property type="match status" value="1"/>
</dbReference>